<dbReference type="Gene3D" id="3.40.50.970">
    <property type="match status" value="1"/>
</dbReference>
<dbReference type="InterPro" id="IPR029061">
    <property type="entry name" value="THDP-binding"/>
</dbReference>
<proteinExistence type="predicted"/>
<dbReference type="GO" id="GO:0045333">
    <property type="term" value="P:cellular respiration"/>
    <property type="evidence" value="ECO:0007669"/>
    <property type="project" value="UniProtKB-ARBA"/>
</dbReference>
<dbReference type="Pfam" id="PF02775">
    <property type="entry name" value="TPP_enzyme_C"/>
    <property type="match status" value="1"/>
</dbReference>
<dbReference type="SUPFAM" id="SSF52518">
    <property type="entry name" value="Thiamin diphosphate-binding fold (THDP-binding)"/>
    <property type="match status" value="1"/>
</dbReference>
<feature type="domain" description="Thiamine pyrophosphate enzyme TPP-binding" evidence="2">
    <location>
        <begin position="1"/>
        <end position="123"/>
    </location>
</feature>
<dbReference type="PANTHER" id="PTHR48084">
    <property type="entry name" value="2-OXOGLUTARATE OXIDOREDUCTASE SUBUNIT KORB-RELATED"/>
    <property type="match status" value="1"/>
</dbReference>
<gene>
    <name evidence="4" type="ORF">MAIT1_04629</name>
</gene>
<evidence type="ECO:0000256" key="1">
    <source>
        <dbReference type="ARBA" id="ARBA00023002"/>
    </source>
</evidence>
<evidence type="ECO:0000313" key="4">
    <source>
        <dbReference type="EMBL" id="OSM08460.1"/>
    </source>
</evidence>
<name>A0A1Y2KC94_9PROT</name>
<dbReference type="GO" id="GO:0030976">
    <property type="term" value="F:thiamine pyrophosphate binding"/>
    <property type="evidence" value="ECO:0007669"/>
    <property type="project" value="InterPro"/>
</dbReference>
<keyword evidence="4" id="KW-0670">Pyruvate</keyword>
<keyword evidence="5" id="KW-1185">Reference proteome</keyword>
<dbReference type="Pfam" id="PF12367">
    <property type="entry name" value="PFO_beta_C"/>
    <property type="match status" value="1"/>
</dbReference>
<dbReference type="AlphaFoldDB" id="A0A1Y2KC94"/>
<dbReference type="PANTHER" id="PTHR48084:SF4">
    <property type="entry name" value="2-OXOGLUTARATE OXIDOREDUCTASE SUBUNIT KORB"/>
    <property type="match status" value="1"/>
</dbReference>
<sequence>MATGTAVARPDLAVCVSGGDGDGFSIGGGHMPHMARKNVNMTYILMDNGIYGLTKGQYSPTSRPEMKAYTTPYGGPEEPMNPLLYMLTYGATYVAQAFAGKPNICAELIKGAMEHNGFAYVNIFSQCPTFNKIDTIQHYRDLVEEVPEGHDASDLGAAMELARRPGGKAPMGLLYKANKPTLRENLDKIIEKVGGHADYDINQIIARSKP</sequence>
<feature type="domain" description="Pyruvate ferredoxin oxidoreductase beta subunit C-terminal" evidence="3">
    <location>
        <begin position="127"/>
        <end position="189"/>
    </location>
</feature>
<organism evidence="4 5">
    <name type="scientific">Magnetofaba australis IT-1</name>
    <dbReference type="NCBI Taxonomy" id="1434232"/>
    <lineage>
        <taxon>Bacteria</taxon>
        <taxon>Pseudomonadati</taxon>
        <taxon>Pseudomonadota</taxon>
        <taxon>Magnetococcia</taxon>
        <taxon>Magnetococcales</taxon>
        <taxon>Magnetococcaceae</taxon>
        <taxon>Magnetofaba</taxon>
    </lineage>
</organism>
<dbReference type="InterPro" id="IPR011766">
    <property type="entry name" value="TPP_enzyme_TPP-bd"/>
</dbReference>
<evidence type="ECO:0000259" key="3">
    <source>
        <dbReference type="Pfam" id="PF12367"/>
    </source>
</evidence>
<protein>
    <submittedName>
        <fullName evidence="4">Putative pyruvate ferredoxin/flavodoxin oxidoreductase subunit beta</fullName>
    </submittedName>
</protein>
<dbReference type="InterPro" id="IPR051457">
    <property type="entry name" value="2-oxoacid:Fd_oxidoreductase"/>
</dbReference>
<accession>A0A1Y2KC94</accession>
<dbReference type="Proteomes" id="UP000194003">
    <property type="component" value="Unassembled WGS sequence"/>
</dbReference>
<dbReference type="EMBL" id="LVJN01000011">
    <property type="protein sequence ID" value="OSM08460.1"/>
    <property type="molecule type" value="Genomic_DNA"/>
</dbReference>
<dbReference type="InterPro" id="IPR032686">
    <property type="entry name" value="PFO_beta_C"/>
</dbReference>
<dbReference type="STRING" id="1434232.MAIT1_04629"/>
<dbReference type="GO" id="GO:0044281">
    <property type="term" value="P:small molecule metabolic process"/>
    <property type="evidence" value="ECO:0007669"/>
    <property type="project" value="UniProtKB-ARBA"/>
</dbReference>
<evidence type="ECO:0000313" key="5">
    <source>
        <dbReference type="Proteomes" id="UP000194003"/>
    </source>
</evidence>
<comment type="caution">
    <text evidence="4">The sequence shown here is derived from an EMBL/GenBank/DDBJ whole genome shotgun (WGS) entry which is preliminary data.</text>
</comment>
<reference evidence="4 5" key="1">
    <citation type="journal article" date="2016" name="BMC Genomics">
        <title>Combined genomic and structural analyses of a cultured magnetotactic bacterium reveals its niche adaptation to a dynamic environment.</title>
        <authorList>
            <person name="Araujo A.C."/>
            <person name="Morillo V."/>
            <person name="Cypriano J."/>
            <person name="Teixeira L.C."/>
            <person name="Leao P."/>
            <person name="Lyra S."/>
            <person name="Almeida L.G."/>
            <person name="Bazylinski D.A."/>
            <person name="Vasconcellos A.T."/>
            <person name="Abreu F."/>
            <person name="Lins U."/>
        </authorList>
    </citation>
    <scope>NUCLEOTIDE SEQUENCE [LARGE SCALE GENOMIC DNA]</scope>
    <source>
        <strain evidence="4 5">IT-1</strain>
    </source>
</reference>
<dbReference type="GO" id="GO:0016625">
    <property type="term" value="F:oxidoreductase activity, acting on the aldehyde or oxo group of donors, iron-sulfur protein as acceptor"/>
    <property type="evidence" value="ECO:0007669"/>
    <property type="project" value="UniProtKB-ARBA"/>
</dbReference>
<evidence type="ECO:0000259" key="2">
    <source>
        <dbReference type="Pfam" id="PF02775"/>
    </source>
</evidence>
<keyword evidence="1" id="KW-0560">Oxidoreductase</keyword>